<reference evidence="1 2" key="1">
    <citation type="submission" date="2016-08" db="EMBL/GenBank/DDBJ databases">
        <title>Draft genome sequence of Candidatus Piscirickettsia litoralis, from seawater.</title>
        <authorList>
            <person name="Wan X."/>
            <person name="Lee A.J."/>
            <person name="Hou S."/>
            <person name="Donachie S.P."/>
        </authorList>
    </citation>
    <scope>NUCLEOTIDE SEQUENCE [LARGE SCALE GENOMIC DNA]</scope>
    <source>
        <strain evidence="1 2">Y2</strain>
    </source>
</reference>
<evidence type="ECO:0000313" key="2">
    <source>
        <dbReference type="Proteomes" id="UP000094329"/>
    </source>
</evidence>
<dbReference type="Proteomes" id="UP000094329">
    <property type="component" value="Unassembled WGS sequence"/>
</dbReference>
<name>A0ABX2ZXP5_9GAMM</name>
<gene>
    <name evidence="1" type="ORF">BGC07_16570</name>
</gene>
<dbReference type="EMBL" id="MDTU01000003">
    <property type="protein sequence ID" value="ODN41382.1"/>
    <property type="molecule type" value="Genomic_DNA"/>
</dbReference>
<organism evidence="1 2">
    <name type="scientific">Piscirickettsia litoralis</name>
    <dbReference type="NCBI Taxonomy" id="1891921"/>
    <lineage>
        <taxon>Bacteria</taxon>
        <taxon>Pseudomonadati</taxon>
        <taxon>Pseudomonadota</taxon>
        <taxon>Gammaproteobacteria</taxon>
        <taxon>Thiotrichales</taxon>
        <taxon>Piscirickettsiaceae</taxon>
        <taxon>Piscirickettsia</taxon>
    </lineage>
</organism>
<dbReference type="RefSeq" id="WP_069314175.1">
    <property type="nucleotide sequence ID" value="NZ_MDTU01000003.1"/>
</dbReference>
<comment type="caution">
    <text evidence="1">The sequence shown here is derived from an EMBL/GenBank/DDBJ whole genome shotgun (WGS) entry which is preliminary data.</text>
</comment>
<protein>
    <submittedName>
        <fullName evidence="1">Uncharacterized protein</fullName>
    </submittedName>
</protein>
<evidence type="ECO:0000313" key="1">
    <source>
        <dbReference type="EMBL" id="ODN41382.1"/>
    </source>
</evidence>
<keyword evidence="2" id="KW-1185">Reference proteome</keyword>
<proteinExistence type="predicted"/>
<sequence length="75" mass="8746">MRKTTAEGYRAYVKNVQELLFRVCGEIEFVKMAAKEGEYEDIEFSGNLLFEISEALSERGRFFIPHERHGQEARS</sequence>
<accession>A0ABX2ZXP5</accession>